<dbReference type="PROSITE" id="PS00039">
    <property type="entry name" value="DEAD_ATP_HELICASE"/>
    <property type="match status" value="1"/>
</dbReference>
<keyword evidence="4 11" id="KW-0378">Hydrolase</keyword>
<evidence type="ECO:0000256" key="5">
    <source>
        <dbReference type="ARBA" id="ARBA00022806"/>
    </source>
</evidence>
<organism evidence="16 17">
    <name type="scientific">Francisella tularensis subsp. tularensis str. SCHU S4 substr. FSC237</name>
    <dbReference type="NCBI Taxonomy" id="1341660"/>
    <lineage>
        <taxon>Bacteria</taxon>
        <taxon>Pseudomonadati</taxon>
        <taxon>Pseudomonadota</taxon>
        <taxon>Gammaproteobacteria</taxon>
        <taxon>Thiotrichales</taxon>
        <taxon>Francisellaceae</taxon>
        <taxon>Francisella</taxon>
    </lineage>
</organism>
<keyword evidence="2" id="KW-0963">Cytoplasm</keyword>
<dbReference type="Pfam" id="PF00270">
    <property type="entry name" value="DEAD"/>
    <property type="match status" value="1"/>
</dbReference>
<evidence type="ECO:0000256" key="11">
    <source>
        <dbReference type="RuleBase" id="RU000492"/>
    </source>
</evidence>
<dbReference type="InterPro" id="IPR001650">
    <property type="entry name" value="Helicase_C-like"/>
</dbReference>
<dbReference type="CDD" id="cd00268">
    <property type="entry name" value="DEADc"/>
    <property type="match status" value="1"/>
</dbReference>
<evidence type="ECO:0000313" key="17">
    <source>
        <dbReference type="Proteomes" id="UP000023806"/>
    </source>
</evidence>
<dbReference type="GO" id="GO:0016787">
    <property type="term" value="F:hydrolase activity"/>
    <property type="evidence" value="ECO:0007669"/>
    <property type="project" value="UniProtKB-KW"/>
</dbReference>
<dbReference type="PANTHER" id="PTHR47959">
    <property type="entry name" value="ATP-DEPENDENT RNA HELICASE RHLE-RELATED"/>
    <property type="match status" value="1"/>
</dbReference>
<feature type="domain" description="DEAD-box RNA helicase Q" evidence="15">
    <location>
        <begin position="1"/>
        <end position="29"/>
    </location>
</feature>
<evidence type="ECO:0000256" key="9">
    <source>
        <dbReference type="ARBA" id="ARBA00074363"/>
    </source>
</evidence>
<dbReference type="AlphaFoldDB" id="A0AAD3ATD8"/>
<dbReference type="InterPro" id="IPR011545">
    <property type="entry name" value="DEAD/DEAH_box_helicase_dom"/>
</dbReference>
<dbReference type="FunFam" id="3.40.50.300:FF:000108">
    <property type="entry name" value="ATP-dependent RNA helicase RhlE"/>
    <property type="match status" value="1"/>
</dbReference>
<dbReference type="Gene3D" id="3.40.50.300">
    <property type="entry name" value="P-loop containing nucleotide triphosphate hydrolases"/>
    <property type="match status" value="2"/>
</dbReference>
<feature type="domain" description="Helicase ATP-binding" evidence="13">
    <location>
        <begin position="32"/>
        <end position="206"/>
    </location>
</feature>
<evidence type="ECO:0000256" key="7">
    <source>
        <dbReference type="ARBA" id="ARBA00038437"/>
    </source>
</evidence>
<evidence type="ECO:0000256" key="3">
    <source>
        <dbReference type="ARBA" id="ARBA00022741"/>
    </source>
</evidence>
<feature type="compositionally biased region" description="Basic residues" evidence="12">
    <location>
        <begin position="423"/>
        <end position="441"/>
    </location>
</feature>
<dbReference type="InterPro" id="IPR000629">
    <property type="entry name" value="RNA-helicase_DEAD-box_CS"/>
</dbReference>
<dbReference type="InterPro" id="IPR050079">
    <property type="entry name" value="DEAD_box_RNA_helicase"/>
</dbReference>
<dbReference type="GO" id="GO:0003676">
    <property type="term" value="F:nucleic acid binding"/>
    <property type="evidence" value="ECO:0007669"/>
    <property type="project" value="InterPro"/>
</dbReference>
<evidence type="ECO:0000259" key="13">
    <source>
        <dbReference type="PROSITE" id="PS51192"/>
    </source>
</evidence>
<dbReference type="CDD" id="cd18787">
    <property type="entry name" value="SF2_C_DEAD"/>
    <property type="match status" value="1"/>
</dbReference>
<evidence type="ECO:0000256" key="4">
    <source>
        <dbReference type="ARBA" id="ARBA00022801"/>
    </source>
</evidence>
<protein>
    <recommendedName>
        <fullName evidence="9">DEAD-box ATP-dependent RNA helicase RhpA</fullName>
        <ecNumber evidence="1">3.6.4.13</ecNumber>
    </recommendedName>
</protein>
<evidence type="ECO:0000256" key="12">
    <source>
        <dbReference type="SAM" id="MobiDB-lite"/>
    </source>
</evidence>
<evidence type="ECO:0000256" key="2">
    <source>
        <dbReference type="ARBA" id="ARBA00022490"/>
    </source>
</evidence>
<feature type="short sequence motif" description="Q motif" evidence="10">
    <location>
        <begin position="1"/>
        <end position="29"/>
    </location>
</feature>
<evidence type="ECO:0000256" key="1">
    <source>
        <dbReference type="ARBA" id="ARBA00012552"/>
    </source>
</evidence>
<dbReference type="SMART" id="SM00487">
    <property type="entry name" value="DEXDc"/>
    <property type="match status" value="1"/>
</dbReference>
<evidence type="ECO:0000256" key="6">
    <source>
        <dbReference type="ARBA" id="ARBA00022840"/>
    </source>
</evidence>
<dbReference type="SMART" id="SM00490">
    <property type="entry name" value="HELICc"/>
    <property type="match status" value="1"/>
</dbReference>
<keyword evidence="6 11" id="KW-0067">ATP-binding</keyword>
<evidence type="ECO:0000313" key="16">
    <source>
        <dbReference type="EMBL" id="EZK38365.1"/>
    </source>
</evidence>
<keyword evidence="3 11" id="KW-0547">Nucleotide-binding</keyword>
<dbReference type="PROSITE" id="PS51192">
    <property type="entry name" value="HELICASE_ATP_BIND_1"/>
    <property type="match status" value="1"/>
</dbReference>
<dbReference type="InterPro" id="IPR014001">
    <property type="entry name" value="Helicase_ATP-bd"/>
</dbReference>
<dbReference type="SUPFAM" id="SSF52540">
    <property type="entry name" value="P-loop containing nucleoside triphosphate hydrolases"/>
    <property type="match status" value="1"/>
</dbReference>
<accession>A0AAD3ATD8</accession>
<dbReference type="FunFam" id="3.40.50.300:FF:000468">
    <property type="entry name" value="ATP-dependent RNA helicase RhlE"/>
    <property type="match status" value="1"/>
</dbReference>
<dbReference type="Pfam" id="PF00271">
    <property type="entry name" value="Helicase_C"/>
    <property type="match status" value="1"/>
</dbReference>
<dbReference type="PROSITE" id="PS51194">
    <property type="entry name" value="HELICASE_CTER"/>
    <property type="match status" value="1"/>
</dbReference>
<feature type="region of interest" description="Disordered" evidence="12">
    <location>
        <begin position="403"/>
        <end position="441"/>
    </location>
</feature>
<dbReference type="PANTHER" id="PTHR47959:SF13">
    <property type="entry name" value="ATP-DEPENDENT RNA HELICASE RHLE"/>
    <property type="match status" value="1"/>
</dbReference>
<evidence type="ECO:0000259" key="15">
    <source>
        <dbReference type="PROSITE" id="PS51195"/>
    </source>
</evidence>
<comment type="catalytic activity">
    <reaction evidence="8">
        <text>ATP + H2O = ADP + phosphate + H(+)</text>
        <dbReference type="Rhea" id="RHEA:13065"/>
        <dbReference type="ChEBI" id="CHEBI:15377"/>
        <dbReference type="ChEBI" id="CHEBI:15378"/>
        <dbReference type="ChEBI" id="CHEBI:30616"/>
        <dbReference type="ChEBI" id="CHEBI:43474"/>
        <dbReference type="ChEBI" id="CHEBI:456216"/>
        <dbReference type="EC" id="3.6.4.13"/>
    </reaction>
</comment>
<gene>
    <name evidence="16" type="ORF">P250_03131</name>
</gene>
<dbReference type="EMBL" id="JIDS01000002">
    <property type="protein sequence ID" value="EZK38365.1"/>
    <property type="molecule type" value="Genomic_DNA"/>
</dbReference>
<dbReference type="GO" id="GO:0005829">
    <property type="term" value="C:cytosol"/>
    <property type="evidence" value="ECO:0007669"/>
    <property type="project" value="TreeGrafter"/>
</dbReference>
<dbReference type="RefSeq" id="WP_003021019.1">
    <property type="nucleotide sequence ID" value="NZ_KK211923.1"/>
</dbReference>
<dbReference type="GO" id="GO:0003724">
    <property type="term" value="F:RNA helicase activity"/>
    <property type="evidence" value="ECO:0007669"/>
    <property type="project" value="UniProtKB-EC"/>
</dbReference>
<keyword evidence="5 11" id="KW-0347">Helicase</keyword>
<dbReference type="GO" id="GO:0005524">
    <property type="term" value="F:ATP binding"/>
    <property type="evidence" value="ECO:0007669"/>
    <property type="project" value="UniProtKB-KW"/>
</dbReference>
<sequence>MKFSDLGLNSLICSALEKKGYTKPTPIQAQAIPIVLKGNDVMASAQTGTGKTAGFTLPIIQRLLDQPKAQANRIKTLILTPTRELAAQIQEQIQIYAANTHIRSAVIFGGVSINPQMMKLRKGVEILIATPGRLLDLYSQNAVKFDSLNTFVLDEADRMLDMGFINDLKKIHNLLPKKLQTLMFSATFSSEIKNLANEFLNNPQFVSADVVNTTVKKITQKIYTLDKSNKINALISLIKDQNLHQVLVFSRTKNGANKISEKLNNAGISSSAIHGNKSQTARTKALADFKYNDINVLVATDIAARGIDIAQLPCVINLDLSNVAEDYVHRIGRTGRSGQEGLAISLVSADEVESLSNIEHLIGHLLPREELEGFEATHNVPITSMSHKTKAKKIDEVKIIAAKRAKKNNNNKKPSNKNDFAKKIRQKIHQNKNVRKPKAKD</sequence>
<dbReference type="GO" id="GO:0042255">
    <property type="term" value="P:ribosome assembly"/>
    <property type="evidence" value="ECO:0007669"/>
    <property type="project" value="UniProtKB-ARBA"/>
</dbReference>
<dbReference type="InterPro" id="IPR014014">
    <property type="entry name" value="RNA_helicase_DEAD_Q_motif"/>
</dbReference>
<comment type="caution">
    <text evidence="16">The sequence shown here is derived from an EMBL/GenBank/DDBJ whole genome shotgun (WGS) entry which is preliminary data.</text>
</comment>
<feature type="domain" description="Helicase C-terminal" evidence="14">
    <location>
        <begin position="230"/>
        <end position="382"/>
    </location>
</feature>
<dbReference type="GO" id="GO:0009266">
    <property type="term" value="P:response to temperature stimulus"/>
    <property type="evidence" value="ECO:0007669"/>
    <property type="project" value="UniProtKB-ARBA"/>
</dbReference>
<evidence type="ECO:0000259" key="14">
    <source>
        <dbReference type="PROSITE" id="PS51194"/>
    </source>
</evidence>
<comment type="similarity">
    <text evidence="7 11">Belongs to the DEAD box helicase family.</text>
</comment>
<proteinExistence type="inferred from homology"/>
<evidence type="ECO:0000256" key="10">
    <source>
        <dbReference type="PROSITE-ProRule" id="PRU00552"/>
    </source>
</evidence>
<dbReference type="PROSITE" id="PS51195">
    <property type="entry name" value="Q_MOTIF"/>
    <property type="match status" value="1"/>
</dbReference>
<dbReference type="EC" id="3.6.4.13" evidence="1"/>
<dbReference type="Proteomes" id="UP000023806">
    <property type="component" value="Unassembled WGS sequence"/>
</dbReference>
<reference evidence="16 17" key="1">
    <citation type="submission" date="2014-03" db="EMBL/GenBank/DDBJ databases">
        <title>The Genome Sequence of Francisella tularensis subsp. tularensis str. SCHU S4 substr. FSC043.</title>
        <authorList>
            <consortium name="The Broad Institute Genomics Platform"/>
            <consortium name="The Broad Institute Genome Sequencing Center for Infectious Disease"/>
            <person name="Chapman S.B."/>
            <person name="Guina T."/>
            <person name="Gelhaus C."/>
            <person name="Comer J."/>
            <person name="Sellati T."/>
            <person name="Sjostedt A."/>
            <person name="Young S.K."/>
            <person name="Zeng Q."/>
            <person name="Gargeya S."/>
            <person name="Abouelleil A."/>
            <person name="Alvarado L."/>
            <person name="Chapman S.B."/>
            <person name="Gainer-Dewar J."/>
            <person name="Goldberg J."/>
            <person name="Griggs A."/>
            <person name="Gujja S."/>
            <person name="Hansen M."/>
            <person name="Howarth C."/>
            <person name="Imamovic A."/>
            <person name="Larimer J."/>
            <person name="Murphy C."/>
            <person name="Naylor J."/>
            <person name="Pearson M."/>
            <person name="Poon T.W."/>
            <person name="Priest M."/>
            <person name="Roberts A."/>
            <person name="Saif S."/>
            <person name="Shea T."/>
            <person name="Sykes S."/>
            <person name="Wortman J."/>
            <person name="Nusbaum C."/>
            <person name="Birren B."/>
        </authorList>
    </citation>
    <scope>NUCLEOTIDE SEQUENCE [LARGE SCALE GENOMIC DNA]</scope>
    <source>
        <strain evidence="16 17">Schu S4</strain>
    </source>
</reference>
<dbReference type="InterPro" id="IPR027417">
    <property type="entry name" value="P-loop_NTPase"/>
</dbReference>
<evidence type="ECO:0000256" key="8">
    <source>
        <dbReference type="ARBA" id="ARBA00047984"/>
    </source>
</evidence>
<dbReference type="InterPro" id="IPR044742">
    <property type="entry name" value="DEAD/DEAH_RhlB"/>
</dbReference>
<name>A0AAD3ATD8_FRATT</name>